<feature type="signal peptide" evidence="8">
    <location>
        <begin position="1"/>
        <end position="26"/>
    </location>
</feature>
<dbReference type="GO" id="GO:0016788">
    <property type="term" value="F:hydrolase activity, acting on ester bonds"/>
    <property type="evidence" value="ECO:0007669"/>
    <property type="project" value="InterPro"/>
</dbReference>
<evidence type="ECO:0000313" key="9">
    <source>
        <dbReference type="EMBL" id="RVX03807.1"/>
    </source>
</evidence>
<dbReference type="InterPro" id="IPR051238">
    <property type="entry name" value="GDSL_esterase/lipase"/>
</dbReference>
<reference evidence="9 10" key="1">
    <citation type="journal article" date="2018" name="PLoS Genet.">
        <title>Population sequencing reveals clonal diversity and ancestral inbreeding in the grapevine cultivar Chardonnay.</title>
        <authorList>
            <person name="Roach M.J."/>
            <person name="Johnson D.L."/>
            <person name="Bohlmann J."/>
            <person name="van Vuuren H.J."/>
            <person name="Jones S.J."/>
            <person name="Pretorius I.S."/>
            <person name="Schmidt S.A."/>
            <person name="Borneman A.R."/>
        </authorList>
    </citation>
    <scope>NUCLEOTIDE SEQUENCE [LARGE SCALE GENOMIC DNA]</scope>
    <source>
        <strain evidence="10">cv. Chardonnay</strain>
        <tissue evidence="9">Leaf</tissue>
    </source>
</reference>
<accession>A0A438J4B3</accession>
<evidence type="ECO:0000313" key="10">
    <source>
        <dbReference type="Proteomes" id="UP000288805"/>
    </source>
</evidence>
<dbReference type="InterPro" id="IPR036514">
    <property type="entry name" value="SGNH_hydro_sf"/>
</dbReference>
<name>A0A438J4B3_VITVI</name>
<evidence type="ECO:0000256" key="8">
    <source>
        <dbReference type="SAM" id="SignalP"/>
    </source>
</evidence>
<evidence type="ECO:0000256" key="1">
    <source>
        <dbReference type="ARBA" id="ARBA00004613"/>
    </source>
</evidence>
<dbReference type="InterPro" id="IPR001087">
    <property type="entry name" value="GDSL"/>
</dbReference>
<dbReference type="Pfam" id="PF00657">
    <property type="entry name" value="Lipase_GDSL"/>
    <property type="match status" value="1"/>
</dbReference>
<feature type="chain" id="PRO_5019298677" evidence="8">
    <location>
        <begin position="27"/>
        <end position="291"/>
    </location>
</feature>
<dbReference type="GO" id="GO:0005576">
    <property type="term" value="C:extracellular region"/>
    <property type="evidence" value="ECO:0007669"/>
    <property type="project" value="UniProtKB-SubCell"/>
</dbReference>
<protein>
    <submittedName>
        <fullName evidence="9">GDSL esterase/lipase</fullName>
    </submittedName>
</protein>
<dbReference type="GO" id="GO:0016042">
    <property type="term" value="P:lipid catabolic process"/>
    <property type="evidence" value="ECO:0007669"/>
    <property type="project" value="UniProtKB-KW"/>
</dbReference>
<dbReference type="EMBL" id="QGNW01000064">
    <property type="protein sequence ID" value="RVX03807.1"/>
    <property type="molecule type" value="Genomic_DNA"/>
</dbReference>
<dbReference type="PANTHER" id="PTHR45650:SF80">
    <property type="entry name" value="FINGER PROTEIN, PUTATIVE-RELATED"/>
    <property type="match status" value="1"/>
</dbReference>
<keyword evidence="4 8" id="KW-0732">Signal</keyword>
<organism evidence="9 10">
    <name type="scientific">Vitis vinifera</name>
    <name type="common">Grape</name>
    <dbReference type="NCBI Taxonomy" id="29760"/>
    <lineage>
        <taxon>Eukaryota</taxon>
        <taxon>Viridiplantae</taxon>
        <taxon>Streptophyta</taxon>
        <taxon>Embryophyta</taxon>
        <taxon>Tracheophyta</taxon>
        <taxon>Spermatophyta</taxon>
        <taxon>Magnoliopsida</taxon>
        <taxon>eudicotyledons</taxon>
        <taxon>Gunneridae</taxon>
        <taxon>Pentapetalae</taxon>
        <taxon>rosids</taxon>
        <taxon>Vitales</taxon>
        <taxon>Vitaceae</taxon>
        <taxon>Viteae</taxon>
        <taxon>Vitis</taxon>
    </lineage>
</organism>
<proteinExistence type="inferred from homology"/>
<keyword evidence="5" id="KW-0378">Hydrolase</keyword>
<sequence>MAIVVTVCCMVFVMVLGLNLPPRVYGEQQVPCIFIFGDSMADNGNNNGLVTKAKANYQPYGIDFPTGATGRFSNGRNTVDIIGRSLLPYLDLPTEFLGFNDSIKPFAIANGRDILKGVNYASGAAGIREETGQQQTLYGLGARKVALDGLGLLGCTPKELATYGTNGSSCVQFINDEVQFFNDRLRLLVDELNSNLTNANFIYVNTSGILSTDPALAGFRVVGAPCCEVGSSDGLGTCLPLKAPCLNRAEYVFWDAFHPTEAVNIITATRSYNARSPFDAYPVDIYSLAQL</sequence>
<comment type="similarity">
    <text evidence="2">Belongs to the 'GDSL' lipolytic enzyme family.</text>
</comment>
<dbReference type="Proteomes" id="UP000288805">
    <property type="component" value="Unassembled WGS sequence"/>
</dbReference>
<evidence type="ECO:0000256" key="5">
    <source>
        <dbReference type="ARBA" id="ARBA00022801"/>
    </source>
</evidence>
<dbReference type="Gene3D" id="3.40.50.1110">
    <property type="entry name" value="SGNH hydrolase"/>
    <property type="match status" value="2"/>
</dbReference>
<dbReference type="PANTHER" id="PTHR45650">
    <property type="entry name" value="GDSL-LIKE LIPASE/ACYLHYDROLASE-RELATED"/>
    <property type="match status" value="1"/>
</dbReference>
<keyword evidence="3" id="KW-0964">Secreted</keyword>
<evidence type="ECO:0000256" key="4">
    <source>
        <dbReference type="ARBA" id="ARBA00022729"/>
    </source>
</evidence>
<keyword evidence="7" id="KW-0443">Lipid metabolism</keyword>
<evidence type="ECO:0000256" key="6">
    <source>
        <dbReference type="ARBA" id="ARBA00022963"/>
    </source>
</evidence>
<evidence type="ECO:0000256" key="3">
    <source>
        <dbReference type="ARBA" id="ARBA00022525"/>
    </source>
</evidence>
<evidence type="ECO:0000256" key="7">
    <source>
        <dbReference type="ARBA" id="ARBA00023098"/>
    </source>
</evidence>
<gene>
    <name evidence="9" type="primary">VvCHDp000713_0</name>
    <name evidence="9" type="ORF">CK203_023045</name>
</gene>
<keyword evidence="6" id="KW-0442">Lipid degradation</keyword>
<dbReference type="AlphaFoldDB" id="A0A438J4B3"/>
<comment type="caution">
    <text evidence="9">The sequence shown here is derived from an EMBL/GenBank/DDBJ whole genome shotgun (WGS) entry which is preliminary data.</text>
</comment>
<evidence type="ECO:0000256" key="2">
    <source>
        <dbReference type="ARBA" id="ARBA00008668"/>
    </source>
</evidence>
<comment type="subcellular location">
    <subcellularLocation>
        <location evidence="1">Secreted</location>
    </subcellularLocation>
</comment>